<dbReference type="Gene3D" id="3.30.460.10">
    <property type="entry name" value="Beta Polymerase, domain 2"/>
    <property type="match status" value="1"/>
</dbReference>
<reference evidence="2 3" key="1">
    <citation type="submission" date="2015-09" db="EMBL/GenBank/DDBJ databases">
        <title>Draft genome sequence of Kouleothrix aurantiaca JCM 19913.</title>
        <authorList>
            <person name="Hemp J."/>
        </authorList>
    </citation>
    <scope>NUCLEOTIDE SEQUENCE [LARGE SCALE GENOMIC DNA]</scope>
    <source>
        <strain evidence="2 3">COM-B</strain>
    </source>
</reference>
<dbReference type="SUPFAM" id="SSF81301">
    <property type="entry name" value="Nucleotidyltransferase"/>
    <property type="match status" value="1"/>
</dbReference>
<comment type="caution">
    <text evidence="2">The sequence shown here is derived from an EMBL/GenBank/DDBJ whole genome shotgun (WGS) entry which is preliminary data.</text>
</comment>
<gene>
    <name evidence="2" type="ORF">SE17_11520</name>
</gene>
<proteinExistence type="predicted"/>
<dbReference type="GO" id="GO:0016779">
    <property type="term" value="F:nucleotidyltransferase activity"/>
    <property type="evidence" value="ECO:0007669"/>
    <property type="project" value="InterPro"/>
</dbReference>
<dbReference type="CDD" id="cd05403">
    <property type="entry name" value="NT_KNTase_like"/>
    <property type="match status" value="1"/>
</dbReference>
<protein>
    <recommendedName>
        <fullName evidence="1">Polymerase nucleotidyl transferase domain-containing protein</fullName>
    </recommendedName>
</protein>
<dbReference type="Pfam" id="PF01909">
    <property type="entry name" value="NTP_transf_2"/>
    <property type="match status" value="1"/>
</dbReference>
<evidence type="ECO:0000259" key="1">
    <source>
        <dbReference type="Pfam" id="PF01909"/>
    </source>
</evidence>
<dbReference type="EMBL" id="LJCR01000338">
    <property type="protein sequence ID" value="KPV53108.1"/>
    <property type="molecule type" value="Genomic_DNA"/>
</dbReference>
<accession>A0A0P9D5I5</accession>
<evidence type="ECO:0000313" key="3">
    <source>
        <dbReference type="Proteomes" id="UP000050509"/>
    </source>
</evidence>
<name>A0A0P9D5I5_9CHLR</name>
<organism evidence="2 3">
    <name type="scientific">Kouleothrix aurantiaca</name>
    <dbReference type="NCBI Taxonomy" id="186479"/>
    <lineage>
        <taxon>Bacteria</taxon>
        <taxon>Bacillati</taxon>
        <taxon>Chloroflexota</taxon>
        <taxon>Chloroflexia</taxon>
        <taxon>Chloroflexales</taxon>
        <taxon>Roseiflexineae</taxon>
        <taxon>Roseiflexaceae</taxon>
        <taxon>Kouleothrix</taxon>
    </lineage>
</organism>
<evidence type="ECO:0000313" key="2">
    <source>
        <dbReference type="EMBL" id="KPV53108.1"/>
    </source>
</evidence>
<dbReference type="InterPro" id="IPR002934">
    <property type="entry name" value="Polymerase_NTP_transf_dom"/>
</dbReference>
<sequence>MATPVTLQKRQDFSSFIAEVLSPHPAVQGIVGIGSIATGHARPDSDIDAVVFLEPYDLYVVPAESFWYRPDGTFHSIFNVPAERQPDGLFLDMQRLALSEWSNPAFAWPEGRRAELADGWLAYDRTGALGRLLAERTAYPEDVRIERLDEAVTWLDQHLGGDGPDVRWQSLAPALAHDRLQAAYSYLVQALFAYNRRWQPWRNREMSYLLRLPWLPASFAERVLPALNAPSLDRAGYDARVTILRELFAELLTQLLATGVYTEDPVSESFIRRHPGPGWAWNMNAWNTHHTYGGGTLHG</sequence>
<feature type="domain" description="Polymerase nucleotidyl transferase" evidence="1">
    <location>
        <begin position="17"/>
        <end position="56"/>
    </location>
</feature>
<dbReference type="AlphaFoldDB" id="A0A0P9D5I5"/>
<dbReference type="InterPro" id="IPR043519">
    <property type="entry name" value="NT_sf"/>
</dbReference>
<keyword evidence="3" id="KW-1185">Reference proteome</keyword>
<dbReference type="Proteomes" id="UP000050509">
    <property type="component" value="Unassembled WGS sequence"/>
</dbReference>